<dbReference type="GO" id="GO:0008311">
    <property type="term" value="F:double-stranded DNA 3'-5' DNA exonuclease activity"/>
    <property type="evidence" value="ECO:0007669"/>
    <property type="project" value="UniProtKB-EC"/>
</dbReference>
<keyword evidence="4 9" id="KW-0479">Metal-binding</keyword>
<dbReference type="GeneTree" id="ENSGT00940000177144"/>
<dbReference type="InterPro" id="IPR005135">
    <property type="entry name" value="Endo/exonuclease/phosphatase"/>
</dbReference>
<dbReference type="OMA" id="RFRLNYM"/>
<comment type="catalytic activity">
    <reaction evidence="1">
        <text>Exonucleolytic cleavage in the 3'- to 5'-direction to yield nucleoside 5'-phosphates.</text>
        <dbReference type="EC" id="3.1.11.2"/>
    </reaction>
</comment>
<keyword evidence="5" id="KW-0227">DNA damage</keyword>
<organism evidence="12 13">
    <name type="scientific">Neolamprologus brichardi</name>
    <name type="common">Fairy cichlid</name>
    <name type="synonym">Lamprologus brichardi</name>
    <dbReference type="NCBI Taxonomy" id="32507"/>
    <lineage>
        <taxon>Eukaryota</taxon>
        <taxon>Metazoa</taxon>
        <taxon>Chordata</taxon>
        <taxon>Craniata</taxon>
        <taxon>Vertebrata</taxon>
        <taxon>Euteleostomi</taxon>
        <taxon>Actinopterygii</taxon>
        <taxon>Neopterygii</taxon>
        <taxon>Teleostei</taxon>
        <taxon>Neoteleostei</taxon>
        <taxon>Acanthomorphata</taxon>
        <taxon>Ovalentaria</taxon>
        <taxon>Cichlomorphae</taxon>
        <taxon>Cichliformes</taxon>
        <taxon>Cichlidae</taxon>
        <taxon>African cichlids</taxon>
        <taxon>Pseudocrenilabrinae</taxon>
        <taxon>Lamprologini</taxon>
        <taxon>Neolamprologus</taxon>
    </lineage>
</organism>
<evidence type="ECO:0000256" key="9">
    <source>
        <dbReference type="PIRSR" id="PIRSR604808-2"/>
    </source>
</evidence>
<dbReference type="InterPro" id="IPR004808">
    <property type="entry name" value="AP_endonuc_1"/>
</dbReference>
<comment type="cofactor">
    <cofactor evidence="9">
        <name>Mg(2+)</name>
        <dbReference type="ChEBI" id="CHEBI:18420"/>
    </cofactor>
    <cofactor evidence="9">
        <name>Mn(2+)</name>
        <dbReference type="ChEBI" id="CHEBI:29035"/>
    </cofactor>
    <text evidence="9">Probably binds two magnesium or manganese ions per subunit.</text>
</comment>
<dbReference type="PANTHER" id="PTHR22748">
    <property type="entry name" value="AP ENDONUCLEASE"/>
    <property type="match status" value="1"/>
</dbReference>
<keyword evidence="7 9" id="KW-0460">Magnesium</keyword>
<keyword evidence="6" id="KW-0378">Hydrolase</keyword>
<accession>A0A3Q4GV44</accession>
<dbReference type="GO" id="GO:0006284">
    <property type="term" value="P:base-excision repair"/>
    <property type="evidence" value="ECO:0007669"/>
    <property type="project" value="TreeGrafter"/>
</dbReference>
<dbReference type="AlphaFoldDB" id="A0A3Q4GV44"/>
<comment type="similarity">
    <text evidence="2">Belongs to the DNA repair enzymes AP/ExoA family.</text>
</comment>
<evidence type="ECO:0000256" key="5">
    <source>
        <dbReference type="ARBA" id="ARBA00022763"/>
    </source>
</evidence>
<dbReference type="SUPFAM" id="SSF56219">
    <property type="entry name" value="DNase I-like"/>
    <property type="match status" value="1"/>
</dbReference>
<dbReference type="EC" id="3.1.11.2" evidence="3"/>
<dbReference type="STRING" id="32507.ENSNBRP00000013835"/>
<feature type="binding site" evidence="9">
    <location>
        <position position="140"/>
    </location>
    <ligand>
        <name>Mg(2+)</name>
        <dbReference type="ChEBI" id="CHEBI:18420"/>
        <label>1</label>
    </ligand>
</feature>
<feature type="binding site" evidence="9">
    <location>
        <position position="39"/>
    </location>
    <ligand>
        <name>Mg(2+)</name>
        <dbReference type="ChEBI" id="CHEBI:18420"/>
        <label>1</label>
    </ligand>
</feature>
<dbReference type="Proteomes" id="UP000261580">
    <property type="component" value="Unassembled WGS sequence"/>
</dbReference>
<keyword evidence="13" id="KW-1185">Reference proteome</keyword>
<evidence type="ECO:0000313" key="13">
    <source>
        <dbReference type="Proteomes" id="UP000261580"/>
    </source>
</evidence>
<name>A0A3Q4GV44_NEOBR</name>
<dbReference type="PANTHER" id="PTHR22748:SF26">
    <property type="entry name" value="ENDONUCLEASE_EXONUCLEASE_PHOSPHATASE DOMAIN-CONTAINING PROTEIN"/>
    <property type="match status" value="1"/>
</dbReference>
<evidence type="ECO:0000256" key="10">
    <source>
        <dbReference type="PIRSR" id="PIRSR604808-3"/>
    </source>
</evidence>
<feature type="binding site" evidence="9">
    <location>
        <position position="142"/>
    </location>
    <ligand>
        <name>Mg(2+)</name>
        <dbReference type="ChEBI" id="CHEBI:18420"/>
        <label>1</label>
    </ligand>
</feature>
<evidence type="ECO:0000256" key="7">
    <source>
        <dbReference type="ARBA" id="ARBA00022842"/>
    </source>
</evidence>
<evidence type="ECO:0000256" key="8">
    <source>
        <dbReference type="ARBA" id="ARBA00023204"/>
    </source>
</evidence>
<feature type="binding site" evidence="9">
    <location>
        <position position="10"/>
    </location>
    <ligand>
        <name>Mg(2+)</name>
        <dbReference type="ChEBI" id="CHEBI:18420"/>
        <label>1</label>
    </ligand>
</feature>
<keyword evidence="9" id="KW-0464">Manganese</keyword>
<dbReference type="InterPro" id="IPR036691">
    <property type="entry name" value="Endo/exonu/phosph_ase_sf"/>
</dbReference>
<sequence>MRNITLVSMNVNGMNNPIKRSKVILKMRKLNANAIYLQETHLSQEDKLKKFGYRNSYYSTSKKSRKREVAILIKNSVNFECSREIRDSEGRYIIVRGKLEGEAVTLINLYIPPESNQQNVKTLLTTVMSESEGTVLCAGDFNVVFDHRIDTTRTNRSKNSLRLKISLN</sequence>
<dbReference type="Gene3D" id="3.60.10.10">
    <property type="entry name" value="Endonuclease/exonuclease/phosphatase"/>
    <property type="match status" value="1"/>
</dbReference>
<evidence type="ECO:0000256" key="3">
    <source>
        <dbReference type="ARBA" id="ARBA00012115"/>
    </source>
</evidence>
<reference evidence="12" key="1">
    <citation type="submission" date="2025-08" db="UniProtKB">
        <authorList>
            <consortium name="Ensembl"/>
        </authorList>
    </citation>
    <scope>IDENTIFICATION</scope>
</reference>
<evidence type="ECO:0000256" key="1">
    <source>
        <dbReference type="ARBA" id="ARBA00000493"/>
    </source>
</evidence>
<proteinExistence type="inferred from homology"/>
<dbReference type="GO" id="GO:0005634">
    <property type="term" value="C:nucleus"/>
    <property type="evidence" value="ECO:0007669"/>
    <property type="project" value="TreeGrafter"/>
</dbReference>
<dbReference type="GO" id="GO:0003906">
    <property type="term" value="F:DNA-(apurinic or apyrimidinic site) endonuclease activity"/>
    <property type="evidence" value="ECO:0007669"/>
    <property type="project" value="TreeGrafter"/>
</dbReference>
<dbReference type="GO" id="GO:0046872">
    <property type="term" value="F:metal ion binding"/>
    <property type="evidence" value="ECO:0007669"/>
    <property type="project" value="UniProtKB-KW"/>
</dbReference>
<feature type="domain" description="Endonuclease/exonuclease/phosphatase" evidence="11">
    <location>
        <begin position="8"/>
        <end position="154"/>
    </location>
</feature>
<evidence type="ECO:0000256" key="2">
    <source>
        <dbReference type="ARBA" id="ARBA00007092"/>
    </source>
</evidence>
<dbReference type="GO" id="GO:0008081">
    <property type="term" value="F:phosphoric diester hydrolase activity"/>
    <property type="evidence" value="ECO:0007669"/>
    <property type="project" value="TreeGrafter"/>
</dbReference>
<evidence type="ECO:0000313" key="12">
    <source>
        <dbReference type="Ensembl" id="ENSNBRP00000013835.1"/>
    </source>
</evidence>
<dbReference type="Pfam" id="PF03372">
    <property type="entry name" value="Exo_endo_phos"/>
    <property type="match status" value="1"/>
</dbReference>
<dbReference type="Ensembl" id="ENSNBRT00000014213.1">
    <property type="protein sequence ID" value="ENSNBRP00000013835.1"/>
    <property type="gene ID" value="ENSNBRG00000010701.1"/>
</dbReference>
<evidence type="ECO:0000256" key="6">
    <source>
        <dbReference type="ARBA" id="ARBA00022801"/>
    </source>
</evidence>
<evidence type="ECO:0000256" key="4">
    <source>
        <dbReference type="ARBA" id="ARBA00022723"/>
    </source>
</evidence>
<reference evidence="12" key="2">
    <citation type="submission" date="2025-09" db="UniProtKB">
        <authorList>
            <consortium name="Ensembl"/>
        </authorList>
    </citation>
    <scope>IDENTIFICATION</scope>
</reference>
<feature type="site" description="Transition state stabilizer" evidence="10">
    <location>
        <position position="142"/>
    </location>
</feature>
<evidence type="ECO:0000259" key="11">
    <source>
        <dbReference type="Pfam" id="PF03372"/>
    </source>
</evidence>
<keyword evidence="8" id="KW-0234">DNA repair</keyword>
<protein>
    <recommendedName>
        <fullName evidence="3">exodeoxyribonuclease III</fullName>
        <ecNumber evidence="3">3.1.11.2</ecNumber>
    </recommendedName>
</protein>